<name>A0A2J6S538_HYAVF</name>
<dbReference type="Proteomes" id="UP000235786">
    <property type="component" value="Unassembled WGS sequence"/>
</dbReference>
<dbReference type="EMBL" id="KZ613939">
    <property type="protein sequence ID" value="PMD45885.1"/>
    <property type="molecule type" value="Genomic_DNA"/>
</dbReference>
<protein>
    <recommendedName>
        <fullName evidence="3">DUF6594 domain-containing protein</fullName>
    </recommendedName>
</protein>
<evidence type="ECO:0000256" key="1">
    <source>
        <dbReference type="SAM" id="MobiDB-lite"/>
    </source>
</evidence>
<feature type="transmembrane region" description="Helical" evidence="2">
    <location>
        <begin position="314"/>
        <end position="333"/>
    </location>
</feature>
<feature type="transmembrane region" description="Helical" evidence="2">
    <location>
        <begin position="257"/>
        <end position="279"/>
    </location>
</feature>
<accession>A0A2J6S538</accession>
<keyword evidence="2" id="KW-1133">Transmembrane helix</keyword>
<feature type="domain" description="DUF6594" evidence="3">
    <location>
        <begin position="247"/>
        <end position="326"/>
    </location>
</feature>
<keyword evidence="2" id="KW-0472">Membrane</keyword>
<evidence type="ECO:0000313" key="4">
    <source>
        <dbReference type="EMBL" id="PMD45885.1"/>
    </source>
</evidence>
<gene>
    <name evidence="4" type="ORF">L207DRAFT_576767</name>
</gene>
<dbReference type="Pfam" id="PF20237">
    <property type="entry name" value="DUF6594"/>
    <property type="match status" value="1"/>
</dbReference>
<dbReference type="AlphaFoldDB" id="A0A2J6S538"/>
<proteinExistence type="predicted"/>
<evidence type="ECO:0000259" key="3">
    <source>
        <dbReference type="Pfam" id="PF20237"/>
    </source>
</evidence>
<dbReference type="InterPro" id="IPR046529">
    <property type="entry name" value="DUF6594"/>
</dbReference>
<feature type="region of interest" description="Disordered" evidence="1">
    <location>
        <begin position="1"/>
        <end position="65"/>
    </location>
</feature>
<evidence type="ECO:0000256" key="2">
    <source>
        <dbReference type="SAM" id="Phobius"/>
    </source>
</evidence>
<keyword evidence="5" id="KW-1185">Reference proteome</keyword>
<keyword evidence="2" id="KW-0812">Transmembrane</keyword>
<organism evidence="4 5">
    <name type="scientific">Hyaloscypha variabilis (strain UAMH 11265 / GT02V1 / F)</name>
    <name type="common">Meliniomyces variabilis</name>
    <dbReference type="NCBI Taxonomy" id="1149755"/>
    <lineage>
        <taxon>Eukaryota</taxon>
        <taxon>Fungi</taxon>
        <taxon>Dikarya</taxon>
        <taxon>Ascomycota</taxon>
        <taxon>Pezizomycotina</taxon>
        <taxon>Leotiomycetes</taxon>
        <taxon>Helotiales</taxon>
        <taxon>Hyaloscyphaceae</taxon>
        <taxon>Hyaloscypha</taxon>
        <taxon>Hyaloscypha variabilis</taxon>
    </lineage>
</organism>
<feature type="transmembrane region" description="Helical" evidence="2">
    <location>
        <begin position="285"/>
        <end position="305"/>
    </location>
</feature>
<feature type="compositionally biased region" description="Polar residues" evidence="1">
    <location>
        <begin position="43"/>
        <end position="65"/>
    </location>
</feature>
<reference evidence="4 5" key="1">
    <citation type="submission" date="2016-04" db="EMBL/GenBank/DDBJ databases">
        <title>A degradative enzymes factory behind the ericoid mycorrhizal symbiosis.</title>
        <authorList>
            <consortium name="DOE Joint Genome Institute"/>
            <person name="Martino E."/>
            <person name="Morin E."/>
            <person name="Grelet G."/>
            <person name="Kuo A."/>
            <person name="Kohler A."/>
            <person name="Daghino S."/>
            <person name="Barry K."/>
            <person name="Choi C."/>
            <person name="Cichocki N."/>
            <person name="Clum A."/>
            <person name="Copeland A."/>
            <person name="Hainaut M."/>
            <person name="Haridas S."/>
            <person name="Labutti K."/>
            <person name="Lindquist E."/>
            <person name="Lipzen A."/>
            <person name="Khouja H.-R."/>
            <person name="Murat C."/>
            <person name="Ohm R."/>
            <person name="Olson A."/>
            <person name="Spatafora J."/>
            <person name="Veneault-Fourrey C."/>
            <person name="Henrissat B."/>
            <person name="Grigoriev I."/>
            <person name="Martin F."/>
            <person name="Perotto S."/>
        </authorList>
    </citation>
    <scope>NUCLEOTIDE SEQUENCE [LARGE SCALE GENOMIC DNA]</scope>
    <source>
        <strain evidence="4 5">F</strain>
    </source>
</reference>
<feature type="compositionally biased region" description="Basic and acidic residues" evidence="1">
    <location>
        <begin position="15"/>
        <end position="26"/>
    </location>
</feature>
<sequence length="337" mass="37311">MADADVEKGVLQNDEGSRVDKTDENRNGTGSVGNIRRSDIGIQDQTQGESSEASSNHVAQSQEATDESILNQLVERFGQPSFWGVRSDPNEHVKVSGEGMKPTEQILGAMHLRNFHYLKRRVLRHHLIIHGVNDYTISDEARNLCSAMCGPERLDMVRDDLVHYCTALQNYKLWKEDCLDPIIPPATGFERHGGTLAIVECTEFQENGLLRTQRGIDWKTVVDGYIYPGPKMMRKTTTKIHSAHIESTGKAEKLGHFLSRLAMAMFGGLALIAPMFIMSLHQTRLTALLTTSMFVIAVGAILAWWMDEAKSQEIVAATAAYAAVLVVFVGVTLTPTT</sequence>
<dbReference type="OrthoDB" id="3546297at2759"/>
<evidence type="ECO:0000313" key="5">
    <source>
        <dbReference type="Proteomes" id="UP000235786"/>
    </source>
</evidence>